<keyword evidence="2" id="KW-1185">Reference proteome</keyword>
<protein>
    <submittedName>
        <fullName evidence="1">Nucleotidyltransferase family protein</fullName>
    </submittedName>
</protein>
<proteinExistence type="predicted"/>
<dbReference type="InterPro" id="IPR039498">
    <property type="entry name" value="NTP_transf_5"/>
</dbReference>
<keyword evidence="1" id="KW-0808">Transferase</keyword>
<dbReference type="GO" id="GO:0016740">
    <property type="term" value="F:transferase activity"/>
    <property type="evidence" value="ECO:0007669"/>
    <property type="project" value="UniProtKB-KW"/>
</dbReference>
<evidence type="ECO:0000313" key="2">
    <source>
        <dbReference type="Proteomes" id="UP000593875"/>
    </source>
</evidence>
<dbReference type="RefSeq" id="WP_193687952.1">
    <property type="nucleotide sequence ID" value="NZ_CP062941.1"/>
</dbReference>
<dbReference type="AlphaFoldDB" id="A0A7L9U7K7"/>
<reference evidence="1 2" key="1">
    <citation type="submission" date="2020-10" db="EMBL/GenBank/DDBJ databases">
        <title>Genome sequencing of Massilia sp. LPB0304.</title>
        <authorList>
            <person name="Kim J."/>
        </authorList>
    </citation>
    <scope>NUCLEOTIDE SEQUENCE [LARGE SCALE GENOMIC DNA]</scope>
    <source>
        <strain evidence="1 2">LPB0304</strain>
    </source>
</reference>
<dbReference type="EMBL" id="CP062941">
    <property type="protein sequence ID" value="QOL50968.1"/>
    <property type="molecule type" value="Genomic_DNA"/>
</dbReference>
<dbReference type="Pfam" id="PF14907">
    <property type="entry name" value="NTP_transf_5"/>
    <property type="match status" value="1"/>
</dbReference>
<organism evidence="1 2">
    <name type="scientific">Massilia litorea</name>
    <dbReference type="NCBI Taxonomy" id="2769491"/>
    <lineage>
        <taxon>Bacteria</taxon>
        <taxon>Pseudomonadati</taxon>
        <taxon>Pseudomonadota</taxon>
        <taxon>Betaproteobacteria</taxon>
        <taxon>Burkholderiales</taxon>
        <taxon>Oxalobacteraceae</taxon>
        <taxon>Telluria group</taxon>
        <taxon>Massilia</taxon>
    </lineage>
</organism>
<accession>A0A7L9U7K7</accession>
<name>A0A7L9U7K7_9BURK</name>
<evidence type="ECO:0000313" key="1">
    <source>
        <dbReference type="EMBL" id="QOL50968.1"/>
    </source>
</evidence>
<sequence>MNTLPLLTRVLRSPPTMAAFDAPAWELLLRQAVSADLGATLALLAEEHGILHTLPERVQRRLGWERRAWERHGQAVRFETQQVRRALQDTGLPLILLKGTAYVAAGLPAAAGRLFSDIDILVPKDRLDEVESRLMLHGWVSNHHDAYDQRYYREWMHELPPLQHLRRATVIDVHHAILPETAAVRPDPARLRAAARAIPGAPGLSVLAPCDMVLHSATHLFYEGEYDHGLRDLFDLHRLLCHFGATEPGFWTALPTRAHELELARPLFYALRYCIQLLGTPVPAATVETAGGGRPGRALLALMDGLFARALRPMHPSCAAALTPLADAMLYIRGNWLRMPPLMLSRHLFHKAFLSPGNVKSDQV</sequence>
<dbReference type="Proteomes" id="UP000593875">
    <property type="component" value="Chromosome"/>
</dbReference>
<gene>
    <name evidence="1" type="ORF">LPB04_06700</name>
</gene>
<dbReference type="KEGG" id="mlir:LPB04_06700"/>